<gene>
    <name evidence="3" type="ORF">M622_06450</name>
</gene>
<dbReference type="Pfam" id="PF13400">
    <property type="entry name" value="Tad"/>
    <property type="match status" value="1"/>
</dbReference>
<sequence>MEAIGGNARTGFERQQTGQVLPLALVLLVAVAAILFYMFNSGQLVQEKLRLTNTADAVAFSAGVFEARMLNYDAYTNRAIIANQIAIGQAVGIASWARYMGTSATNIGPYLHLIPGVGTTLATAMGHIKSIMDSLTPALAGAVSLHDAAIQALALSQKLMHGPADALALASRLALMKDVAQDNDPQAVVDPVPLADDFAGFTREYATRDERRRMGRLVNDSREAFLISRNWNFGLVVLCHGIELRKRGSTELIDLVDGWKSMDTLSAHHYRVRRWRCRRSEQPLGYGSAASDDDLADGAYAYAGSRGTNPRASAIADSAAGVAKGFPPATFGGGAIPAFRELSDRALEMEAPSTRLTIRVTKSAAAQRFSGGTSSVKPAGRLQLFDGRLTGGQSAAISSVEVFFERPDAGNARHPGRSELGSLFNPYWQARLAPVSAAARAQAQLRQDSAQLP</sequence>
<accession>S9ZI01</accession>
<dbReference type="AlphaFoldDB" id="S9ZI01"/>
<dbReference type="EMBL" id="ATJV01000092">
    <property type="protein sequence ID" value="EPZ14211.1"/>
    <property type="molecule type" value="Genomic_DNA"/>
</dbReference>
<evidence type="ECO:0000313" key="3">
    <source>
        <dbReference type="EMBL" id="EPZ14211.1"/>
    </source>
</evidence>
<name>S9ZI01_9RHOO</name>
<dbReference type="InterPro" id="IPR028087">
    <property type="entry name" value="Tad_N"/>
</dbReference>
<feature type="domain" description="Putative Flp pilus-assembly TadG-like N-terminal" evidence="2">
    <location>
        <begin position="18"/>
        <end position="62"/>
    </location>
</feature>
<reference evidence="3 4" key="1">
    <citation type="submission" date="2013-06" db="EMBL/GenBank/DDBJ databases">
        <title>Draft genome sequence of Thauera terpenica.</title>
        <authorList>
            <person name="Liu B."/>
            <person name="Frostegard A.H."/>
            <person name="Shapleigh J.P."/>
        </authorList>
    </citation>
    <scope>NUCLEOTIDE SEQUENCE [LARGE SCALE GENOMIC DNA]</scope>
    <source>
        <strain evidence="3 4">58Eu</strain>
    </source>
</reference>
<dbReference type="RefSeq" id="WP_021250668.1">
    <property type="nucleotide sequence ID" value="NZ_ATJV01000092.1"/>
</dbReference>
<evidence type="ECO:0000256" key="1">
    <source>
        <dbReference type="SAM" id="Phobius"/>
    </source>
</evidence>
<evidence type="ECO:0000313" key="4">
    <source>
        <dbReference type="Proteomes" id="UP000015455"/>
    </source>
</evidence>
<keyword evidence="1" id="KW-1133">Transmembrane helix</keyword>
<dbReference type="Proteomes" id="UP000015455">
    <property type="component" value="Unassembled WGS sequence"/>
</dbReference>
<organism evidence="3 4">
    <name type="scientific">Thauera terpenica 58Eu</name>
    <dbReference type="NCBI Taxonomy" id="1348657"/>
    <lineage>
        <taxon>Bacteria</taxon>
        <taxon>Pseudomonadati</taxon>
        <taxon>Pseudomonadota</taxon>
        <taxon>Betaproteobacteria</taxon>
        <taxon>Rhodocyclales</taxon>
        <taxon>Zoogloeaceae</taxon>
        <taxon>Thauera</taxon>
    </lineage>
</organism>
<feature type="transmembrane region" description="Helical" evidence="1">
    <location>
        <begin position="20"/>
        <end position="39"/>
    </location>
</feature>
<protein>
    <recommendedName>
        <fullName evidence="2">Putative Flp pilus-assembly TadG-like N-terminal domain-containing protein</fullName>
    </recommendedName>
</protein>
<dbReference type="PATRIC" id="fig|1348657.5.peg.3276"/>
<comment type="caution">
    <text evidence="3">The sequence shown here is derived from an EMBL/GenBank/DDBJ whole genome shotgun (WGS) entry which is preliminary data.</text>
</comment>
<keyword evidence="4" id="KW-1185">Reference proteome</keyword>
<dbReference type="STRING" id="1348657.M622_06450"/>
<evidence type="ECO:0000259" key="2">
    <source>
        <dbReference type="Pfam" id="PF13400"/>
    </source>
</evidence>
<dbReference type="eggNOG" id="COG4961">
    <property type="taxonomic scope" value="Bacteria"/>
</dbReference>
<keyword evidence="1" id="KW-0812">Transmembrane</keyword>
<proteinExistence type="predicted"/>
<keyword evidence="1" id="KW-0472">Membrane</keyword>